<dbReference type="InterPro" id="IPR051200">
    <property type="entry name" value="Host-pathogen_enzymatic-act"/>
</dbReference>
<dbReference type="OrthoDB" id="9803927at2"/>
<dbReference type="AlphaFoldDB" id="W0F0S8"/>
<name>W0F0S8_9BACT</name>
<protein>
    <recommendedName>
        <fullName evidence="4">YVTN beta-propeller repeat-containing protein</fullName>
    </recommendedName>
</protein>
<evidence type="ECO:0000313" key="3">
    <source>
        <dbReference type="Proteomes" id="UP000003586"/>
    </source>
</evidence>
<dbReference type="InterPro" id="IPR011045">
    <property type="entry name" value="N2O_reductase_N"/>
</dbReference>
<dbReference type="RefSeq" id="WP_008584886.1">
    <property type="nucleotide sequence ID" value="NZ_CP007035.1"/>
</dbReference>
<feature type="region of interest" description="Disordered" evidence="1">
    <location>
        <begin position="178"/>
        <end position="201"/>
    </location>
</feature>
<reference evidence="2 3" key="1">
    <citation type="submission" date="2013-12" db="EMBL/GenBank/DDBJ databases">
        <authorList>
            <consortium name="DOE Joint Genome Institute"/>
            <person name="Eisen J."/>
            <person name="Huntemann M."/>
            <person name="Han J."/>
            <person name="Chen A."/>
            <person name="Kyrpides N."/>
            <person name="Mavromatis K."/>
            <person name="Markowitz V."/>
            <person name="Palaniappan K."/>
            <person name="Ivanova N."/>
            <person name="Schaumberg A."/>
            <person name="Pati A."/>
            <person name="Liolios K."/>
            <person name="Nordberg H.P."/>
            <person name="Cantor M.N."/>
            <person name="Hua S.X."/>
            <person name="Woyke T."/>
        </authorList>
    </citation>
    <scope>NUCLEOTIDE SEQUENCE [LARGE SCALE GENOMIC DNA]</scope>
    <source>
        <strain evidence="3">DSM 19437</strain>
    </source>
</reference>
<dbReference type="HOGENOM" id="CLU_009318_3_0_10"/>
<evidence type="ECO:0000313" key="2">
    <source>
        <dbReference type="EMBL" id="AHF15054.1"/>
    </source>
</evidence>
<gene>
    <name evidence="2" type="ORF">NIASO_07590</name>
</gene>
<dbReference type="STRING" id="929713.NIASO_07590"/>
<dbReference type="KEGG" id="nso:NIASO_07590"/>
<dbReference type="SMART" id="SM00320">
    <property type="entry name" value="WD40"/>
    <property type="match status" value="3"/>
</dbReference>
<dbReference type="SUPFAM" id="SSF50974">
    <property type="entry name" value="Nitrous oxide reductase, N-terminal domain"/>
    <property type="match status" value="1"/>
</dbReference>
<dbReference type="PANTHER" id="PTHR47197:SF3">
    <property type="entry name" value="DIHYDRO-HEME D1 DEHYDROGENASE"/>
    <property type="match status" value="1"/>
</dbReference>
<sequence>MKNIRKSIVWVVCLGVCTFTGNAQFIPRQSLLALSKANHMLAIVDAATLQVTATVPVGEDPHEVIASSDGKTAYVSIYGGGSLHTINVIDLATQKHLKDIDTRPLLGPHGLAFVNNKLWFTVEGSKTIGSYNPSTDSIDWCMGTGQDRTHMIYVTNDAKKIYTTNVASGTVSILQETPPKMERMPPPSGNVPQGKMPSPPAGRIQVRHNWEQSVIAVANGSEGFDVSPDSNELWTASAENGRIYIIDLPAKKLIQTIDAKVQGANRLKFTPDGKMVFITSLRSGNLTVYDAKARKLLKQINIGNGAAGIMMQPDGTRAFVACTPDHYIAVIDLKTLTLVDKIDVGGAPDGLAWAQ</sequence>
<dbReference type="Proteomes" id="UP000003586">
    <property type="component" value="Chromosome"/>
</dbReference>
<dbReference type="PANTHER" id="PTHR47197">
    <property type="entry name" value="PROTEIN NIRF"/>
    <property type="match status" value="1"/>
</dbReference>
<dbReference type="InterPro" id="IPR015943">
    <property type="entry name" value="WD40/YVTN_repeat-like_dom_sf"/>
</dbReference>
<dbReference type="Pfam" id="PF02239">
    <property type="entry name" value="Cytochrom_D1"/>
    <property type="match status" value="1"/>
</dbReference>
<dbReference type="Gene3D" id="2.130.10.10">
    <property type="entry name" value="YVTN repeat-like/Quinoprotein amine dehydrogenase"/>
    <property type="match status" value="2"/>
</dbReference>
<dbReference type="EMBL" id="CP007035">
    <property type="protein sequence ID" value="AHF15054.1"/>
    <property type="molecule type" value="Genomic_DNA"/>
</dbReference>
<dbReference type="InterPro" id="IPR001680">
    <property type="entry name" value="WD40_rpt"/>
</dbReference>
<dbReference type="eggNOG" id="COG3391">
    <property type="taxonomic scope" value="Bacteria"/>
</dbReference>
<organism evidence="2 3">
    <name type="scientific">Niabella soli DSM 19437</name>
    <dbReference type="NCBI Taxonomy" id="929713"/>
    <lineage>
        <taxon>Bacteria</taxon>
        <taxon>Pseudomonadati</taxon>
        <taxon>Bacteroidota</taxon>
        <taxon>Chitinophagia</taxon>
        <taxon>Chitinophagales</taxon>
        <taxon>Chitinophagaceae</taxon>
        <taxon>Niabella</taxon>
    </lineage>
</organism>
<evidence type="ECO:0000256" key="1">
    <source>
        <dbReference type="SAM" id="MobiDB-lite"/>
    </source>
</evidence>
<keyword evidence="3" id="KW-1185">Reference proteome</keyword>
<accession>W0F0S8</accession>
<proteinExistence type="predicted"/>
<evidence type="ECO:0008006" key="4">
    <source>
        <dbReference type="Google" id="ProtNLM"/>
    </source>
</evidence>